<dbReference type="InterPro" id="IPR004161">
    <property type="entry name" value="EFTu-like_2"/>
</dbReference>
<organism evidence="9 10">
    <name type="scientific">Ziziphus jujuba var. spinosa</name>
    <dbReference type="NCBI Taxonomy" id="714518"/>
    <lineage>
        <taxon>Eukaryota</taxon>
        <taxon>Viridiplantae</taxon>
        <taxon>Streptophyta</taxon>
        <taxon>Embryophyta</taxon>
        <taxon>Tracheophyta</taxon>
        <taxon>Spermatophyta</taxon>
        <taxon>Magnoliopsida</taxon>
        <taxon>eudicotyledons</taxon>
        <taxon>Gunneridae</taxon>
        <taxon>Pentapetalae</taxon>
        <taxon>rosids</taxon>
        <taxon>fabids</taxon>
        <taxon>Rosales</taxon>
        <taxon>Rhamnaceae</taxon>
        <taxon>Paliureae</taxon>
        <taxon>Ziziphus</taxon>
    </lineage>
</organism>
<feature type="domain" description="Translation elongation factor EFTu-like" evidence="7">
    <location>
        <begin position="206"/>
        <end position="262"/>
    </location>
</feature>
<proteinExistence type="inferred from homology"/>
<dbReference type="OrthoDB" id="342024at2759"/>
<evidence type="ECO:0000256" key="1">
    <source>
        <dbReference type="ARBA" id="ARBA00003982"/>
    </source>
</evidence>
<sequence>MRSEKAKGVILVMNDIPAEMNKTLLENGGPPDKLKAVQGQVFEMDKYQYFLVYPPGHRHFKANMIKGFLQADCAIFTVDCRHTYGLPRQTCEHVRLAHMLCIEHIICCVDKMDATDPDCSEERYDKVVKSISSSLGNVGFDQANIYFVPLSGSEGNNLAGTSPNLFWHRGPTLLQALNQIELPDRHFDKPLRLPIEDAVASGKNYTMVIGCVETGSLKAGQEVILAPTGHKGKVKYIYIDDKPVQEASAGDSVRCNLKNRDAKVLKAVCAASDPIHDPAKEAILFTSNIIITANYRAAPFFKGYTTTIDFGSYHGAVQFEKFLVRIDPTSGEHEEGPNFLKKGDAAVVEMVPLQPMIVEPFAVYPPLGRFVIRINKHIVGVGVVDGVTKKNDPNNDRERTRSAFRRAAELYGPALLAVGVNLTGALLNL</sequence>
<comment type="caution">
    <text evidence="9">The sequence shown here is derived from an EMBL/GenBank/DDBJ whole genome shotgun (WGS) entry which is preliminary data.</text>
</comment>
<dbReference type="SUPFAM" id="SSF52540">
    <property type="entry name" value="P-loop containing nucleoside triphosphate hydrolases"/>
    <property type="match status" value="1"/>
</dbReference>
<evidence type="ECO:0008006" key="11">
    <source>
        <dbReference type="Google" id="ProtNLM"/>
    </source>
</evidence>
<keyword evidence="3" id="KW-0488">Methylation</keyword>
<dbReference type="Pfam" id="PF00009">
    <property type="entry name" value="GTP_EFTU"/>
    <property type="match status" value="1"/>
</dbReference>
<dbReference type="AlphaFoldDB" id="A0A978V311"/>
<dbReference type="InterPro" id="IPR000795">
    <property type="entry name" value="T_Tr_GTP-bd_dom"/>
</dbReference>
<dbReference type="GO" id="GO:0003924">
    <property type="term" value="F:GTPase activity"/>
    <property type="evidence" value="ECO:0007669"/>
    <property type="project" value="InterPro"/>
</dbReference>
<evidence type="ECO:0000256" key="5">
    <source>
        <dbReference type="ARBA" id="ARBA00023134"/>
    </source>
</evidence>
<dbReference type="EMBL" id="JAEACU010000007">
    <property type="protein sequence ID" value="KAH7521744.1"/>
    <property type="molecule type" value="Genomic_DNA"/>
</dbReference>
<evidence type="ECO:0000259" key="6">
    <source>
        <dbReference type="Pfam" id="PF00009"/>
    </source>
</evidence>
<dbReference type="InterPro" id="IPR050100">
    <property type="entry name" value="TRAFAC_GTPase_members"/>
</dbReference>
<dbReference type="InterPro" id="IPR009000">
    <property type="entry name" value="Transl_B-barrel_sf"/>
</dbReference>
<dbReference type="SUPFAM" id="SSF50465">
    <property type="entry name" value="EF-Tu/eEF-1alpha/eIF2-gamma C-terminal domain"/>
    <property type="match status" value="1"/>
</dbReference>
<dbReference type="SUPFAM" id="SSF50447">
    <property type="entry name" value="Translation proteins"/>
    <property type="match status" value="1"/>
</dbReference>
<keyword evidence="5" id="KW-0342">GTP-binding</keyword>
<accession>A0A978V311</accession>
<dbReference type="InterPro" id="IPR027417">
    <property type="entry name" value="P-loop_NTPase"/>
</dbReference>
<comment type="similarity">
    <text evidence="2">Belongs to the TRAFAC class translation factor GTPase superfamily. Classic translation factor GTPase family. EF-Tu/EF-1A subfamily.</text>
</comment>
<dbReference type="GO" id="GO:0005525">
    <property type="term" value="F:GTP binding"/>
    <property type="evidence" value="ECO:0007669"/>
    <property type="project" value="UniProtKB-KW"/>
</dbReference>
<evidence type="ECO:0000259" key="7">
    <source>
        <dbReference type="Pfam" id="PF03144"/>
    </source>
</evidence>
<name>A0A978V311_ZIZJJ</name>
<evidence type="ECO:0000256" key="3">
    <source>
        <dbReference type="ARBA" id="ARBA00022481"/>
    </source>
</evidence>
<evidence type="ECO:0000259" key="8">
    <source>
        <dbReference type="Pfam" id="PF22594"/>
    </source>
</evidence>
<evidence type="ECO:0000256" key="2">
    <source>
        <dbReference type="ARBA" id="ARBA00007249"/>
    </source>
</evidence>
<dbReference type="InterPro" id="IPR054696">
    <property type="entry name" value="GTP-eEF1A_C"/>
</dbReference>
<protein>
    <recommendedName>
        <fullName evidence="11">Elongation factor 1-alpha</fullName>
    </recommendedName>
</protein>
<dbReference type="Gene3D" id="2.40.30.10">
    <property type="entry name" value="Translation factors"/>
    <property type="match status" value="2"/>
</dbReference>
<dbReference type="Pfam" id="PF22594">
    <property type="entry name" value="GTP-eEF1A_C"/>
    <property type="match status" value="1"/>
</dbReference>
<keyword evidence="4" id="KW-0547">Nucleotide-binding</keyword>
<evidence type="ECO:0000313" key="9">
    <source>
        <dbReference type="EMBL" id="KAH7521744.1"/>
    </source>
</evidence>
<comment type="function">
    <text evidence="1">This protein promotes the GTP-dependent binding of aminoacyl-tRNA to the A-site of ribosomes during protein biosynthesis.</text>
</comment>
<dbReference type="Proteomes" id="UP000813462">
    <property type="component" value="Unassembled WGS sequence"/>
</dbReference>
<dbReference type="InterPro" id="IPR009001">
    <property type="entry name" value="Transl_elong_EF1A/Init_IF2_C"/>
</dbReference>
<evidence type="ECO:0000313" key="10">
    <source>
        <dbReference type="Proteomes" id="UP000813462"/>
    </source>
</evidence>
<feature type="domain" description="Tr-type G" evidence="6">
    <location>
        <begin position="41"/>
        <end position="179"/>
    </location>
</feature>
<gene>
    <name evidence="9" type="ORF">FEM48_Zijuj07G0065000</name>
</gene>
<dbReference type="Pfam" id="PF03144">
    <property type="entry name" value="GTP_EFTU_D2"/>
    <property type="match status" value="1"/>
</dbReference>
<dbReference type="Gene3D" id="3.40.50.300">
    <property type="entry name" value="P-loop containing nucleotide triphosphate hydrolases"/>
    <property type="match status" value="1"/>
</dbReference>
<reference evidence="9" key="1">
    <citation type="journal article" date="2021" name="Front. Plant Sci.">
        <title>Chromosome-Scale Genome Assembly for Chinese Sour Jujube and Insights Into Its Genome Evolution and Domestication Signature.</title>
        <authorList>
            <person name="Shen L.-Y."/>
            <person name="Luo H."/>
            <person name="Wang X.-L."/>
            <person name="Wang X.-M."/>
            <person name="Qiu X.-J."/>
            <person name="Liu H."/>
            <person name="Zhou S.-S."/>
            <person name="Jia K.-H."/>
            <person name="Nie S."/>
            <person name="Bao Y.-T."/>
            <person name="Zhang R.-G."/>
            <person name="Yun Q.-Z."/>
            <person name="Chai Y.-H."/>
            <person name="Lu J.-Y."/>
            <person name="Li Y."/>
            <person name="Zhao S.-W."/>
            <person name="Mao J.-F."/>
            <person name="Jia S.-G."/>
            <person name="Mao Y.-M."/>
        </authorList>
    </citation>
    <scope>NUCLEOTIDE SEQUENCE</scope>
    <source>
        <strain evidence="9">AT0</strain>
        <tissue evidence="9">Leaf</tissue>
    </source>
</reference>
<feature type="domain" description="GTP-eEF1A C-terminal" evidence="8">
    <location>
        <begin position="286"/>
        <end position="384"/>
    </location>
</feature>
<dbReference type="PANTHER" id="PTHR23115">
    <property type="entry name" value="TRANSLATION FACTOR"/>
    <property type="match status" value="1"/>
</dbReference>
<evidence type="ECO:0000256" key="4">
    <source>
        <dbReference type="ARBA" id="ARBA00022741"/>
    </source>
</evidence>